<dbReference type="SUPFAM" id="SSF49785">
    <property type="entry name" value="Galactose-binding domain-like"/>
    <property type="match status" value="1"/>
</dbReference>
<dbReference type="PANTHER" id="PTHR12175:SF1">
    <property type="entry name" value="PITH DOMAIN-CONTAINING PROTEIN 1"/>
    <property type="match status" value="1"/>
</dbReference>
<dbReference type="PROSITE" id="PS51532">
    <property type="entry name" value="PITH"/>
    <property type="match status" value="1"/>
</dbReference>
<gene>
    <name evidence="3" type="ORF">BDN71DRAFT_1470912</name>
</gene>
<dbReference type="Pfam" id="PF06201">
    <property type="entry name" value="PITH"/>
    <property type="match status" value="1"/>
</dbReference>
<dbReference type="InterPro" id="IPR010400">
    <property type="entry name" value="PITH_dom"/>
</dbReference>
<dbReference type="AlphaFoldDB" id="A0A9P5ZVG9"/>
<dbReference type="EMBL" id="MU154566">
    <property type="protein sequence ID" value="KAF9495018.1"/>
    <property type="molecule type" value="Genomic_DNA"/>
</dbReference>
<organism evidence="3 4">
    <name type="scientific">Pleurotus eryngii</name>
    <name type="common">Boletus of the steppes</name>
    <dbReference type="NCBI Taxonomy" id="5323"/>
    <lineage>
        <taxon>Eukaryota</taxon>
        <taxon>Fungi</taxon>
        <taxon>Dikarya</taxon>
        <taxon>Basidiomycota</taxon>
        <taxon>Agaricomycotina</taxon>
        <taxon>Agaricomycetes</taxon>
        <taxon>Agaricomycetidae</taxon>
        <taxon>Agaricales</taxon>
        <taxon>Pleurotineae</taxon>
        <taxon>Pleurotaceae</taxon>
        <taxon>Pleurotus</taxon>
    </lineage>
</organism>
<protein>
    <submittedName>
        <fullName evidence="3">DUF1000-domain-containing protein</fullName>
    </submittedName>
</protein>
<evidence type="ECO:0000313" key="4">
    <source>
        <dbReference type="Proteomes" id="UP000807025"/>
    </source>
</evidence>
<sequence length="207" mass="22566">MSDSTANSTAADIGGLDLSNLYSVINRDSVHGLNLSVPEDAKAIIKPWDQREDTSQFIDSGVDDQVIIHIPFSQNVRIRSMILKIGRGESTPRRLRIYANHPTIVDFADAEETKPQLELSLLEGEVSATEYPLRVAAFASINTLSLFFSHAVGDEVSRVYYVGFKGDTTSPRKDGTQKLEIPAANAADASLVDRVSEKAGSQQTTAR</sequence>
<name>A0A9P5ZVG9_PLEER</name>
<dbReference type="Proteomes" id="UP000807025">
    <property type="component" value="Unassembled WGS sequence"/>
</dbReference>
<dbReference type="GO" id="GO:0005737">
    <property type="term" value="C:cytoplasm"/>
    <property type="evidence" value="ECO:0007669"/>
    <property type="project" value="UniProtKB-ARBA"/>
</dbReference>
<evidence type="ECO:0000313" key="3">
    <source>
        <dbReference type="EMBL" id="KAF9495018.1"/>
    </source>
</evidence>
<dbReference type="GO" id="GO:0005634">
    <property type="term" value="C:nucleus"/>
    <property type="evidence" value="ECO:0007669"/>
    <property type="project" value="TreeGrafter"/>
</dbReference>
<comment type="similarity">
    <text evidence="1">Belongs to the PITHD1 family.</text>
</comment>
<accession>A0A9P5ZVG9</accession>
<dbReference type="InterPro" id="IPR045099">
    <property type="entry name" value="PITH1-like"/>
</dbReference>
<evidence type="ECO:0000259" key="2">
    <source>
        <dbReference type="PROSITE" id="PS51532"/>
    </source>
</evidence>
<evidence type="ECO:0000256" key="1">
    <source>
        <dbReference type="ARBA" id="ARBA00025788"/>
    </source>
</evidence>
<dbReference type="InterPro" id="IPR008979">
    <property type="entry name" value="Galactose-bd-like_sf"/>
</dbReference>
<dbReference type="Gene3D" id="2.60.120.470">
    <property type="entry name" value="PITH domain"/>
    <property type="match status" value="1"/>
</dbReference>
<dbReference type="InterPro" id="IPR037047">
    <property type="entry name" value="PITH_dom_sf"/>
</dbReference>
<dbReference type="PANTHER" id="PTHR12175">
    <property type="entry name" value="AD039 HT014 THIOREDOXIN FAMILY TRP26"/>
    <property type="match status" value="1"/>
</dbReference>
<dbReference type="OrthoDB" id="2635at2759"/>
<feature type="domain" description="PITH" evidence="2">
    <location>
        <begin position="10"/>
        <end position="184"/>
    </location>
</feature>
<keyword evidence="4" id="KW-1185">Reference proteome</keyword>
<comment type="caution">
    <text evidence="3">The sequence shown here is derived from an EMBL/GenBank/DDBJ whole genome shotgun (WGS) entry which is preliminary data.</text>
</comment>
<proteinExistence type="inferred from homology"/>
<reference evidence="3" key="1">
    <citation type="submission" date="2020-11" db="EMBL/GenBank/DDBJ databases">
        <authorList>
            <consortium name="DOE Joint Genome Institute"/>
            <person name="Ahrendt S."/>
            <person name="Riley R."/>
            <person name="Andreopoulos W."/>
            <person name="Labutti K."/>
            <person name="Pangilinan J."/>
            <person name="Ruiz-Duenas F.J."/>
            <person name="Barrasa J.M."/>
            <person name="Sanchez-Garcia M."/>
            <person name="Camarero S."/>
            <person name="Miyauchi S."/>
            <person name="Serrano A."/>
            <person name="Linde D."/>
            <person name="Babiker R."/>
            <person name="Drula E."/>
            <person name="Ayuso-Fernandez I."/>
            <person name="Pacheco R."/>
            <person name="Padilla G."/>
            <person name="Ferreira P."/>
            <person name="Barriuso J."/>
            <person name="Kellner H."/>
            <person name="Castanera R."/>
            <person name="Alfaro M."/>
            <person name="Ramirez L."/>
            <person name="Pisabarro A.G."/>
            <person name="Kuo A."/>
            <person name="Tritt A."/>
            <person name="Lipzen A."/>
            <person name="He G."/>
            <person name="Yan M."/>
            <person name="Ng V."/>
            <person name="Cullen D."/>
            <person name="Martin F."/>
            <person name="Rosso M.-N."/>
            <person name="Henrissat B."/>
            <person name="Hibbett D."/>
            <person name="Martinez A.T."/>
            <person name="Grigoriev I.V."/>
        </authorList>
    </citation>
    <scope>NUCLEOTIDE SEQUENCE</scope>
    <source>
        <strain evidence="3">ATCC 90797</strain>
    </source>
</reference>